<evidence type="ECO:0000256" key="1">
    <source>
        <dbReference type="SAM" id="Phobius"/>
    </source>
</evidence>
<feature type="transmembrane region" description="Helical" evidence="1">
    <location>
        <begin position="133"/>
        <end position="153"/>
    </location>
</feature>
<accession>A0A7C2P0J4</accession>
<protein>
    <submittedName>
        <fullName evidence="2">Uncharacterized protein</fullName>
    </submittedName>
</protein>
<keyword evidence="1" id="KW-0812">Transmembrane</keyword>
<dbReference type="EMBL" id="DSOL01000119">
    <property type="protein sequence ID" value="HEN27813.1"/>
    <property type="molecule type" value="Genomic_DNA"/>
</dbReference>
<keyword evidence="1" id="KW-0472">Membrane</keyword>
<sequence length="172" mass="19983">MGGVMYAPINFFEIVSDYYAHMKKDLKPIPFIITLIISPFILATIFFFIVGDKKEVYGNFVTVSAILIPLLLNLLMIVYYSLEKTERQKKTKIEYLEHLNSTISMTTLTAIFVLILSLILLNLDSNPLFFEFLLFYAIGFLIVNVIMSLVRVYRLIRHEIREKVIPNEYATK</sequence>
<name>A0A7C2P0J4_UNCW3</name>
<reference evidence="2" key="1">
    <citation type="journal article" date="2020" name="mSystems">
        <title>Genome- and Community-Level Interaction Insights into Carbon Utilization and Element Cycling Functions of Hydrothermarchaeota in Hydrothermal Sediment.</title>
        <authorList>
            <person name="Zhou Z."/>
            <person name="Liu Y."/>
            <person name="Xu W."/>
            <person name="Pan J."/>
            <person name="Luo Z.H."/>
            <person name="Li M."/>
        </authorList>
    </citation>
    <scope>NUCLEOTIDE SEQUENCE [LARGE SCALE GENOMIC DNA]</scope>
    <source>
        <strain evidence="2">SpSt-34</strain>
    </source>
</reference>
<gene>
    <name evidence="2" type="ORF">ENQ77_03975</name>
</gene>
<feature type="transmembrane region" description="Helical" evidence="1">
    <location>
        <begin position="103"/>
        <end position="121"/>
    </location>
</feature>
<evidence type="ECO:0000313" key="2">
    <source>
        <dbReference type="EMBL" id="HEN27813.1"/>
    </source>
</evidence>
<proteinExistence type="predicted"/>
<dbReference type="AlphaFoldDB" id="A0A7C2P0J4"/>
<comment type="caution">
    <text evidence="2">The sequence shown here is derived from an EMBL/GenBank/DDBJ whole genome shotgun (WGS) entry which is preliminary data.</text>
</comment>
<feature type="transmembrane region" description="Helical" evidence="1">
    <location>
        <begin position="56"/>
        <end position="82"/>
    </location>
</feature>
<organism evidence="2">
    <name type="scientific">candidate division WOR-3 bacterium</name>
    <dbReference type="NCBI Taxonomy" id="2052148"/>
    <lineage>
        <taxon>Bacteria</taxon>
        <taxon>Bacteria division WOR-3</taxon>
    </lineage>
</organism>
<keyword evidence="1" id="KW-1133">Transmembrane helix</keyword>
<feature type="transmembrane region" description="Helical" evidence="1">
    <location>
        <begin position="29"/>
        <end position="50"/>
    </location>
</feature>